<name>A0ACB9KJR2_BAUVA</name>
<sequence length="95" mass="11169">MVQLLWTKTTIYGDLVEPCEAQCRGRSMEKSQQGSQWWRNWTRKKRGKVCHANVPWMIHSSRSGTDEHIELSMWLRALTTQAQRHNYQGRALPLS</sequence>
<dbReference type="EMBL" id="CM039439">
    <property type="protein sequence ID" value="KAI4297505.1"/>
    <property type="molecule type" value="Genomic_DNA"/>
</dbReference>
<protein>
    <submittedName>
        <fullName evidence="1">Uncharacterized protein</fullName>
    </submittedName>
</protein>
<organism evidence="1 2">
    <name type="scientific">Bauhinia variegata</name>
    <name type="common">Purple orchid tree</name>
    <name type="synonym">Phanera variegata</name>
    <dbReference type="NCBI Taxonomy" id="167791"/>
    <lineage>
        <taxon>Eukaryota</taxon>
        <taxon>Viridiplantae</taxon>
        <taxon>Streptophyta</taxon>
        <taxon>Embryophyta</taxon>
        <taxon>Tracheophyta</taxon>
        <taxon>Spermatophyta</taxon>
        <taxon>Magnoliopsida</taxon>
        <taxon>eudicotyledons</taxon>
        <taxon>Gunneridae</taxon>
        <taxon>Pentapetalae</taxon>
        <taxon>rosids</taxon>
        <taxon>fabids</taxon>
        <taxon>Fabales</taxon>
        <taxon>Fabaceae</taxon>
        <taxon>Cercidoideae</taxon>
        <taxon>Cercideae</taxon>
        <taxon>Bauhiniinae</taxon>
        <taxon>Bauhinia</taxon>
    </lineage>
</organism>
<reference evidence="1 2" key="1">
    <citation type="journal article" date="2022" name="DNA Res.">
        <title>Chromosomal-level genome assembly of the orchid tree Bauhinia variegata (Leguminosae; Cercidoideae) supports the allotetraploid origin hypothesis of Bauhinia.</title>
        <authorList>
            <person name="Zhong Y."/>
            <person name="Chen Y."/>
            <person name="Zheng D."/>
            <person name="Pang J."/>
            <person name="Liu Y."/>
            <person name="Luo S."/>
            <person name="Meng S."/>
            <person name="Qian L."/>
            <person name="Wei D."/>
            <person name="Dai S."/>
            <person name="Zhou R."/>
        </authorList>
    </citation>
    <scope>NUCLEOTIDE SEQUENCE [LARGE SCALE GENOMIC DNA]</scope>
    <source>
        <strain evidence="1">BV-YZ2020</strain>
    </source>
</reference>
<gene>
    <name evidence="1" type="ORF">L6164_037394</name>
</gene>
<evidence type="ECO:0000313" key="2">
    <source>
        <dbReference type="Proteomes" id="UP000828941"/>
    </source>
</evidence>
<comment type="caution">
    <text evidence="1">The sequence shown here is derived from an EMBL/GenBank/DDBJ whole genome shotgun (WGS) entry which is preliminary data.</text>
</comment>
<proteinExistence type="predicted"/>
<dbReference type="Proteomes" id="UP000828941">
    <property type="component" value="Chromosome 14"/>
</dbReference>
<accession>A0ACB9KJR2</accession>
<keyword evidence="2" id="KW-1185">Reference proteome</keyword>
<evidence type="ECO:0000313" key="1">
    <source>
        <dbReference type="EMBL" id="KAI4297505.1"/>
    </source>
</evidence>